<evidence type="ECO:0000259" key="10">
    <source>
        <dbReference type="SMART" id="SM00849"/>
    </source>
</evidence>
<evidence type="ECO:0000313" key="12">
    <source>
        <dbReference type="WBParaSite" id="PgR005X_g178_t02"/>
    </source>
</evidence>
<dbReference type="Proteomes" id="UP000887569">
    <property type="component" value="Unplaced"/>
</dbReference>
<dbReference type="SUPFAM" id="SSF56281">
    <property type="entry name" value="Metallo-hydrolase/oxidoreductase"/>
    <property type="match status" value="1"/>
</dbReference>
<dbReference type="InterPro" id="IPR032282">
    <property type="entry name" value="HAGH_C"/>
</dbReference>
<accession>A0A915AGT0</accession>
<comment type="catalytic activity">
    <reaction evidence="1">
        <text>an S-(2-hydroxyacyl)glutathione + H2O = a 2-hydroxy carboxylate + glutathione + H(+)</text>
        <dbReference type="Rhea" id="RHEA:21864"/>
        <dbReference type="ChEBI" id="CHEBI:15377"/>
        <dbReference type="ChEBI" id="CHEBI:15378"/>
        <dbReference type="ChEBI" id="CHEBI:57925"/>
        <dbReference type="ChEBI" id="CHEBI:58896"/>
        <dbReference type="ChEBI" id="CHEBI:71261"/>
        <dbReference type="EC" id="3.1.2.6"/>
    </reaction>
</comment>
<dbReference type="SMART" id="SM00849">
    <property type="entry name" value="Lactamase_B"/>
    <property type="match status" value="1"/>
</dbReference>
<dbReference type="GO" id="GO:0004416">
    <property type="term" value="F:hydroxyacylglutathione hydrolase activity"/>
    <property type="evidence" value="ECO:0007669"/>
    <property type="project" value="UniProtKB-EC"/>
</dbReference>
<evidence type="ECO:0000256" key="6">
    <source>
        <dbReference type="ARBA" id="ARBA00022723"/>
    </source>
</evidence>
<dbReference type="InterPro" id="IPR017782">
    <property type="entry name" value="Hydroxyacylglutathione_Hdrlase"/>
</dbReference>
<dbReference type="Gene3D" id="3.60.15.10">
    <property type="entry name" value="Ribonuclease Z/Hydroxyacylglutathione hydrolase-like"/>
    <property type="match status" value="1"/>
</dbReference>
<feature type="domain" description="Metallo-beta-lactamase" evidence="10">
    <location>
        <begin position="36"/>
        <end position="197"/>
    </location>
</feature>
<dbReference type="Pfam" id="PF00753">
    <property type="entry name" value="Lactamase_B"/>
    <property type="match status" value="1"/>
</dbReference>
<comment type="pathway">
    <text evidence="3">Secondary metabolite metabolism; methylglyoxal degradation; (R)-lactate from methylglyoxal: step 2/2.</text>
</comment>
<dbReference type="PIRSF" id="PIRSF005457">
    <property type="entry name" value="Glx"/>
    <property type="match status" value="1"/>
</dbReference>
<protein>
    <recommendedName>
        <fullName evidence="5">hydroxyacylglutathione hydrolase</fullName>
        <ecNumber evidence="5">3.1.2.6</ecNumber>
    </recommendedName>
    <alternativeName>
        <fullName evidence="9">Glyoxalase II</fullName>
    </alternativeName>
</protein>
<evidence type="ECO:0000256" key="7">
    <source>
        <dbReference type="ARBA" id="ARBA00022801"/>
    </source>
</evidence>
<dbReference type="InterPro" id="IPR001279">
    <property type="entry name" value="Metallo-B-lactamas"/>
</dbReference>
<keyword evidence="11" id="KW-1185">Reference proteome</keyword>
<name>A0A915AGT0_PARUN</name>
<evidence type="ECO:0000256" key="8">
    <source>
        <dbReference type="ARBA" id="ARBA00022833"/>
    </source>
</evidence>
<evidence type="ECO:0000256" key="4">
    <source>
        <dbReference type="ARBA" id="ARBA00006759"/>
    </source>
</evidence>
<evidence type="ECO:0000256" key="9">
    <source>
        <dbReference type="ARBA" id="ARBA00031044"/>
    </source>
</evidence>
<evidence type="ECO:0000313" key="11">
    <source>
        <dbReference type="Proteomes" id="UP000887569"/>
    </source>
</evidence>
<dbReference type="PANTHER" id="PTHR11935:SF94">
    <property type="entry name" value="TENZING NORGAY, ISOFORM C"/>
    <property type="match status" value="1"/>
</dbReference>
<dbReference type="CDD" id="cd07723">
    <property type="entry name" value="hydroxyacylglutathione_hydrolase_MBL-fold"/>
    <property type="match status" value="1"/>
</dbReference>
<keyword evidence="7" id="KW-0378">Hydrolase</keyword>
<dbReference type="InterPro" id="IPR036866">
    <property type="entry name" value="RibonucZ/Hydroxyglut_hydro"/>
</dbReference>
<dbReference type="EC" id="3.1.2.6" evidence="5"/>
<comment type="cofactor">
    <cofactor evidence="2">
        <name>Zn(2+)</name>
        <dbReference type="ChEBI" id="CHEBI:29105"/>
    </cofactor>
</comment>
<dbReference type="InterPro" id="IPR035680">
    <property type="entry name" value="Clx_II_MBL"/>
</dbReference>
<reference evidence="12" key="1">
    <citation type="submission" date="2022-11" db="UniProtKB">
        <authorList>
            <consortium name="WormBaseParasite"/>
        </authorList>
    </citation>
    <scope>IDENTIFICATION</scope>
</reference>
<dbReference type="Pfam" id="PF16123">
    <property type="entry name" value="HAGH_C"/>
    <property type="match status" value="1"/>
</dbReference>
<organism evidence="11 12">
    <name type="scientific">Parascaris univalens</name>
    <name type="common">Nematode worm</name>
    <dbReference type="NCBI Taxonomy" id="6257"/>
    <lineage>
        <taxon>Eukaryota</taxon>
        <taxon>Metazoa</taxon>
        <taxon>Ecdysozoa</taxon>
        <taxon>Nematoda</taxon>
        <taxon>Chromadorea</taxon>
        <taxon>Rhabditida</taxon>
        <taxon>Spirurina</taxon>
        <taxon>Ascaridomorpha</taxon>
        <taxon>Ascaridoidea</taxon>
        <taxon>Ascarididae</taxon>
        <taxon>Parascaris</taxon>
    </lineage>
</organism>
<dbReference type="NCBIfam" id="TIGR03413">
    <property type="entry name" value="GSH_gloB"/>
    <property type="match status" value="1"/>
</dbReference>
<evidence type="ECO:0000256" key="1">
    <source>
        <dbReference type="ARBA" id="ARBA00001623"/>
    </source>
</evidence>
<sequence length="281" mass="30891">GCVSVSPHCMLRRRLAYALHRTMATMKVTPVPALTDNYMYLLVDESTRQAAIVDPVDVPAIRSAVQSAGAELSAALVTHHHWDHAGETAGLSNSYGNRLAIYGGDDRISKLTNKVKDGDTFKIGSLEVTCLFTPCHTRGHICYYVVDSSGKKAVFTGDTLFIGGCGRFFEGNAAEMHSALNEKLASLPDDTEVYCGHEYTVTNLRFAHSVEPSNEEVSKKLAWSKAKQEHHEPTVPSTIGEEKRFNPFMRVAVSEELQKLAKSTDPIAVMAVIREMKNNFS</sequence>
<proteinExistence type="inferred from homology"/>
<dbReference type="GO" id="GO:0046872">
    <property type="term" value="F:metal ion binding"/>
    <property type="evidence" value="ECO:0007669"/>
    <property type="project" value="UniProtKB-KW"/>
</dbReference>
<keyword evidence="8" id="KW-0862">Zinc</keyword>
<dbReference type="GO" id="GO:0019243">
    <property type="term" value="P:methylglyoxal catabolic process to D-lactate via S-lactoyl-glutathione"/>
    <property type="evidence" value="ECO:0007669"/>
    <property type="project" value="InterPro"/>
</dbReference>
<dbReference type="HAMAP" id="MF_01374">
    <property type="entry name" value="Glyoxalase_2"/>
    <property type="match status" value="1"/>
</dbReference>
<evidence type="ECO:0000256" key="3">
    <source>
        <dbReference type="ARBA" id="ARBA00004963"/>
    </source>
</evidence>
<evidence type="ECO:0000256" key="5">
    <source>
        <dbReference type="ARBA" id="ARBA00011917"/>
    </source>
</evidence>
<dbReference type="WBParaSite" id="PgR005X_g178_t02">
    <property type="protein sequence ID" value="PgR005X_g178_t02"/>
    <property type="gene ID" value="PgR005X_g178"/>
</dbReference>
<comment type="similarity">
    <text evidence="4">Belongs to the metallo-beta-lactamase superfamily. Glyoxalase II family.</text>
</comment>
<dbReference type="FunFam" id="3.60.15.10:FF:000019">
    <property type="entry name" value="Hydroxyacylglutathione hydrolase, mitochondrial"/>
    <property type="match status" value="1"/>
</dbReference>
<dbReference type="AlphaFoldDB" id="A0A915AGT0"/>
<dbReference type="PANTHER" id="PTHR11935">
    <property type="entry name" value="BETA LACTAMASE DOMAIN"/>
    <property type="match status" value="1"/>
</dbReference>
<evidence type="ECO:0000256" key="2">
    <source>
        <dbReference type="ARBA" id="ARBA00001947"/>
    </source>
</evidence>
<keyword evidence="6" id="KW-0479">Metal-binding</keyword>